<keyword evidence="2" id="KW-1185">Reference proteome</keyword>
<dbReference type="AlphaFoldDB" id="A0AAV4IT18"/>
<sequence length="116" mass="12266">MHPGKLDVMTTPLLASRTGRSISTSFPLSGQSCGSEALPVCVVLTLNPALSGCSICAVHCSTDVPWFCIPPHLTLPHPDLCSSSEETVNTNRVPAVEWLSPRVPGPLALLSEFSVQ</sequence>
<dbReference type="Proteomes" id="UP000762676">
    <property type="component" value="Unassembled WGS sequence"/>
</dbReference>
<proteinExistence type="predicted"/>
<reference evidence="1 2" key="1">
    <citation type="journal article" date="2021" name="Elife">
        <title>Chloroplast acquisition without the gene transfer in kleptoplastic sea slugs, Plakobranchus ocellatus.</title>
        <authorList>
            <person name="Maeda T."/>
            <person name="Takahashi S."/>
            <person name="Yoshida T."/>
            <person name="Shimamura S."/>
            <person name="Takaki Y."/>
            <person name="Nagai Y."/>
            <person name="Toyoda A."/>
            <person name="Suzuki Y."/>
            <person name="Arimoto A."/>
            <person name="Ishii H."/>
            <person name="Satoh N."/>
            <person name="Nishiyama T."/>
            <person name="Hasebe M."/>
            <person name="Maruyama T."/>
            <person name="Minagawa J."/>
            <person name="Obokata J."/>
            <person name="Shigenobu S."/>
        </authorList>
    </citation>
    <scope>NUCLEOTIDE SEQUENCE [LARGE SCALE GENOMIC DNA]</scope>
</reference>
<protein>
    <submittedName>
        <fullName evidence="1">Uncharacterized protein</fullName>
    </submittedName>
</protein>
<dbReference type="PROSITE" id="PS51257">
    <property type="entry name" value="PROKAR_LIPOPROTEIN"/>
    <property type="match status" value="1"/>
</dbReference>
<accession>A0AAV4IT18</accession>
<evidence type="ECO:0000313" key="2">
    <source>
        <dbReference type="Proteomes" id="UP000762676"/>
    </source>
</evidence>
<evidence type="ECO:0000313" key="1">
    <source>
        <dbReference type="EMBL" id="GFS11862.1"/>
    </source>
</evidence>
<comment type="caution">
    <text evidence="1">The sequence shown here is derived from an EMBL/GenBank/DDBJ whole genome shotgun (WGS) entry which is preliminary data.</text>
</comment>
<name>A0AAV4IT18_9GAST</name>
<organism evidence="1 2">
    <name type="scientific">Elysia marginata</name>
    <dbReference type="NCBI Taxonomy" id="1093978"/>
    <lineage>
        <taxon>Eukaryota</taxon>
        <taxon>Metazoa</taxon>
        <taxon>Spiralia</taxon>
        <taxon>Lophotrochozoa</taxon>
        <taxon>Mollusca</taxon>
        <taxon>Gastropoda</taxon>
        <taxon>Heterobranchia</taxon>
        <taxon>Euthyneura</taxon>
        <taxon>Panpulmonata</taxon>
        <taxon>Sacoglossa</taxon>
        <taxon>Placobranchoidea</taxon>
        <taxon>Plakobranchidae</taxon>
        <taxon>Elysia</taxon>
    </lineage>
</organism>
<gene>
    <name evidence="1" type="ORF">ElyMa_003096800</name>
</gene>
<dbReference type="EMBL" id="BMAT01006393">
    <property type="protein sequence ID" value="GFS11862.1"/>
    <property type="molecule type" value="Genomic_DNA"/>
</dbReference>